<protein>
    <submittedName>
        <fullName evidence="1">Uncharacterized protein</fullName>
    </submittedName>
</protein>
<keyword evidence="2" id="KW-1185">Reference proteome</keyword>
<sequence>MQICSVYEKKSQHLLTRPMAEGVDQFPGASASQCSTVIESTDDDLLMLNDNPEALDIQRINCSTVIESTDDDLLMLNDNPEALDIQRINERSLLMMIC</sequence>
<name>A0AAW1L4H7_POPJA</name>
<organism evidence="1 2">
    <name type="scientific">Popillia japonica</name>
    <name type="common">Japanese beetle</name>
    <dbReference type="NCBI Taxonomy" id="7064"/>
    <lineage>
        <taxon>Eukaryota</taxon>
        <taxon>Metazoa</taxon>
        <taxon>Ecdysozoa</taxon>
        <taxon>Arthropoda</taxon>
        <taxon>Hexapoda</taxon>
        <taxon>Insecta</taxon>
        <taxon>Pterygota</taxon>
        <taxon>Neoptera</taxon>
        <taxon>Endopterygota</taxon>
        <taxon>Coleoptera</taxon>
        <taxon>Polyphaga</taxon>
        <taxon>Scarabaeiformia</taxon>
        <taxon>Scarabaeidae</taxon>
        <taxon>Rutelinae</taxon>
        <taxon>Popillia</taxon>
    </lineage>
</organism>
<evidence type="ECO:0000313" key="1">
    <source>
        <dbReference type="EMBL" id="KAK9727589.1"/>
    </source>
</evidence>
<dbReference type="EMBL" id="JASPKY010000177">
    <property type="protein sequence ID" value="KAK9727589.1"/>
    <property type="molecule type" value="Genomic_DNA"/>
</dbReference>
<dbReference type="Proteomes" id="UP001458880">
    <property type="component" value="Unassembled WGS sequence"/>
</dbReference>
<proteinExistence type="predicted"/>
<comment type="caution">
    <text evidence="1">The sequence shown here is derived from an EMBL/GenBank/DDBJ whole genome shotgun (WGS) entry which is preliminary data.</text>
</comment>
<dbReference type="AlphaFoldDB" id="A0AAW1L4H7"/>
<accession>A0AAW1L4H7</accession>
<evidence type="ECO:0000313" key="2">
    <source>
        <dbReference type="Proteomes" id="UP001458880"/>
    </source>
</evidence>
<reference evidence="1 2" key="1">
    <citation type="journal article" date="2024" name="BMC Genomics">
        <title>De novo assembly and annotation of Popillia japonica's genome with initial clues to its potential as an invasive pest.</title>
        <authorList>
            <person name="Cucini C."/>
            <person name="Boschi S."/>
            <person name="Funari R."/>
            <person name="Cardaioli E."/>
            <person name="Iannotti N."/>
            <person name="Marturano G."/>
            <person name="Paoli F."/>
            <person name="Bruttini M."/>
            <person name="Carapelli A."/>
            <person name="Frati F."/>
            <person name="Nardi F."/>
        </authorList>
    </citation>
    <scope>NUCLEOTIDE SEQUENCE [LARGE SCALE GENOMIC DNA]</scope>
    <source>
        <strain evidence="1">DMR45628</strain>
    </source>
</reference>
<gene>
    <name evidence="1" type="ORF">QE152_g19079</name>
</gene>